<dbReference type="NCBIfam" id="NF002751">
    <property type="entry name" value="PRK02794.1"/>
    <property type="match status" value="1"/>
</dbReference>
<evidence type="ECO:0000256" key="13">
    <source>
        <dbReference type="ARBA" id="ARBA00023125"/>
    </source>
</evidence>
<feature type="domain" description="UmuC" evidence="17">
    <location>
        <begin position="2"/>
        <end position="179"/>
    </location>
</feature>
<evidence type="ECO:0000256" key="6">
    <source>
        <dbReference type="ARBA" id="ARBA00022679"/>
    </source>
</evidence>
<dbReference type="EMBL" id="AZAC01000038">
    <property type="protein sequence ID" value="KIX11878.1"/>
    <property type="molecule type" value="Genomic_DNA"/>
</dbReference>
<evidence type="ECO:0000256" key="7">
    <source>
        <dbReference type="ARBA" id="ARBA00022695"/>
    </source>
</evidence>
<dbReference type="Pfam" id="PF11799">
    <property type="entry name" value="IMS_C"/>
    <property type="match status" value="1"/>
</dbReference>
<dbReference type="GO" id="GO:0003684">
    <property type="term" value="F:damaged DNA binding"/>
    <property type="evidence" value="ECO:0007669"/>
    <property type="project" value="InterPro"/>
</dbReference>
<dbReference type="GO" id="GO:0000287">
    <property type="term" value="F:magnesium ion binding"/>
    <property type="evidence" value="ECO:0007669"/>
    <property type="project" value="UniProtKB-UniRule"/>
</dbReference>
<dbReference type="InterPro" id="IPR043502">
    <property type="entry name" value="DNA/RNA_pol_sf"/>
</dbReference>
<dbReference type="GO" id="GO:0006281">
    <property type="term" value="P:DNA repair"/>
    <property type="evidence" value="ECO:0007669"/>
    <property type="project" value="UniProtKB-UniRule"/>
</dbReference>
<feature type="site" description="Substrate discrimination" evidence="16">
    <location>
        <position position="11"/>
    </location>
</feature>
<name>A0A0D2HMR2_9BACT</name>
<protein>
    <recommendedName>
        <fullName evidence="16">DNA polymerase IV</fullName>
        <shortName evidence="16">Pol IV</shortName>
        <ecNumber evidence="16">2.7.7.7</ecNumber>
    </recommendedName>
</protein>
<reference evidence="18 19" key="1">
    <citation type="submission" date="2013-11" db="EMBL/GenBank/DDBJ databases">
        <title>Metagenomic analysis of a methanogenic consortium involved in long chain n-alkane degradation.</title>
        <authorList>
            <person name="Davidova I.A."/>
            <person name="Callaghan A.V."/>
            <person name="Wawrik B."/>
            <person name="Pruitt S."/>
            <person name="Marks C."/>
            <person name="Duncan K.E."/>
            <person name="Suflita J.M."/>
        </authorList>
    </citation>
    <scope>NUCLEOTIDE SEQUENCE [LARGE SCALE GENOMIC DNA]</scope>
    <source>
        <strain evidence="18 19">SPR</strain>
    </source>
</reference>
<dbReference type="Pfam" id="PF21999">
    <property type="entry name" value="IMS_HHH_1"/>
    <property type="match status" value="1"/>
</dbReference>
<dbReference type="Pfam" id="PF00817">
    <property type="entry name" value="IMS"/>
    <property type="match status" value="1"/>
</dbReference>
<evidence type="ECO:0000259" key="17">
    <source>
        <dbReference type="PROSITE" id="PS50173"/>
    </source>
</evidence>
<dbReference type="CDD" id="cd03586">
    <property type="entry name" value="PolY_Pol_IV_kappa"/>
    <property type="match status" value="1"/>
</dbReference>
<keyword evidence="8 16" id="KW-0235">DNA replication</keyword>
<dbReference type="InterPro" id="IPR017961">
    <property type="entry name" value="DNA_pol_Y-fam_little_finger"/>
</dbReference>
<dbReference type="HAMAP" id="MF_01113">
    <property type="entry name" value="DNApol_IV"/>
    <property type="match status" value="1"/>
</dbReference>
<evidence type="ECO:0000256" key="12">
    <source>
        <dbReference type="ARBA" id="ARBA00022932"/>
    </source>
</evidence>
<dbReference type="EC" id="2.7.7.7" evidence="16"/>
<dbReference type="Gene3D" id="1.10.150.20">
    <property type="entry name" value="5' to 3' exonuclease, C-terminal subdomain"/>
    <property type="match status" value="1"/>
</dbReference>
<evidence type="ECO:0000256" key="2">
    <source>
        <dbReference type="ARBA" id="ARBA00010945"/>
    </source>
</evidence>
<comment type="similarity">
    <text evidence="2 16">Belongs to the DNA polymerase type-Y family.</text>
</comment>
<dbReference type="NCBIfam" id="NF002677">
    <property type="entry name" value="PRK02406.1"/>
    <property type="match status" value="1"/>
</dbReference>
<comment type="function">
    <text evidence="16">Poorly processive, error-prone DNA polymerase involved in untargeted mutagenesis. Copies undamaged DNA at stalled replication forks, which arise in vivo from mismatched or misaligned primer ends. These misaligned primers can be extended by PolIV. Exhibits no 3'-5' exonuclease (proofreading) activity. May be involved in translesional synthesis, in conjunction with the beta clamp from PolIII.</text>
</comment>
<dbReference type="RefSeq" id="WP_044351356.1">
    <property type="nucleotide sequence ID" value="NZ_AZAC01000038.1"/>
</dbReference>
<accession>A0A0D2HMR2</accession>
<evidence type="ECO:0000256" key="5">
    <source>
        <dbReference type="ARBA" id="ARBA00022490"/>
    </source>
</evidence>
<dbReference type="InterPro" id="IPR001126">
    <property type="entry name" value="UmuC"/>
</dbReference>
<feature type="binding site" evidence="16">
    <location>
        <position position="99"/>
    </location>
    <ligand>
        <name>Mg(2+)</name>
        <dbReference type="ChEBI" id="CHEBI:18420"/>
    </ligand>
</feature>
<evidence type="ECO:0000256" key="14">
    <source>
        <dbReference type="ARBA" id="ARBA00023204"/>
    </source>
</evidence>
<comment type="caution">
    <text evidence="18">The sequence shown here is derived from an EMBL/GenBank/DDBJ whole genome shotgun (WGS) entry which is preliminary data.</text>
</comment>
<proteinExistence type="inferred from homology"/>
<keyword evidence="5 16" id="KW-0963">Cytoplasm</keyword>
<dbReference type="GO" id="GO:0003887">
    <property type="term" value="F:DNA-directed DNA polymerase activity"/>
    <property type="evidence" value="ECO:0007669"/>
    <property type="project" value="UniProtKB-UniRule"/>
</dbReference>
<dbReference type="GO" id="GO:0009432">
    <property type="term" value="P:SOS response"/>
    <property type="evidence" value="ECO:0007669"/>
    <property type="project" value="TreeGrafter"/>
</dbReference>
<evidence type="ECO:0000256" key="3">
    <source>
        <dbReference type="ARBA" id="ARBA00011245"/>
    </source>
</evidence>
<dbReference type="FunFam" id="3.40.1170.60:FF:000001">
    <property type="entry name" value="DNA polymerase IV"/>
    <property type="match status" value="1"/>
</dbReference>
<evidence type="ECO:0000256" key="15">
    <source>
        <dbReference type="ARBA" id="ARBA00049244"/>
    </source>
</evidence>
<sequence length="392" mass="42989">MLAHVDMDAFYASVEALDRPELAGRPIIVGMGKRGVVSAASYEARAKGVRSAMPVFQARRLCPEGVFLPVRKERYGQMSKKVMQILKEFTPLVEQVSVDEAFLDLTGTSGLWGSAHETGAAIKARMRAQTGLVCSVGMAPVRFLAKIASDRDKPDGLTVVQDLEAFLKTVSLKEVPGVGKKAQAKLGQLGLRRLYDVRTLGQKRLEGLLGVYGRRLWELSQGIDPTPVSVEREVKSISHEVTLSEDSKDPDLLQRLLLGMSSKVARRARSGGVLGRTVTLKLKHSDHRQITRSHSLGEATDLAEEIYEAACKLLTSYSSEGPFRLIGVGLSNLKTPEQVQGWLLSDKGREKLKAVAKAEDELHKRFGSGVLKRAGEMAPLDRKQKVKHNEAE</sequence>
<keyword evidence="4 16" id="KW-0515">Mutator protein</keyword>
<dbReference type="InterPro" id="IPR022880">
    <property type="entry name" value="DNApol_IV"/>
</dbReference>
<keyword evidence="12 16" id="KW-0239">DNA-directed DNA polymerase</keyword>
<keyword evidence="11 16" id="KW-0460">Magnesium</keyword>
<comment type="subunit">
    <text evidence="3 16">Monomer.</text>
</comment>
<evidence type="ECO:0000256" key="1">
    <source>
        <dbReference type="ARBA" id="ARBA00004496"/>
    </source>
</evidence>
<dbReference type="InterPro" id="IPR053848">
    <property type="entry name" value="IMS_HHH_1"/>
</dbReference>
<evidence type="ECO:0000313" key="19">
    <source>
        <dbReference type="Proteomes" id="UP000032233"/>
    </source>
</evidence>
<gene>
    <name evidence="16" type="primary">dinB</name>
    <name evidence="18" type="ORF">X474_21855</name>
</gene>
<feature type="active site" evidence="16">
    <location>
        <position position="100"/>
    </location>
</feature>
<evidence type="ECO:0000256" key="8">
    <source>
        <dbReference type="ARBA" id="ARBA00022705"/>
    </source>
</evidence>
<evidence type="ECO:0000256" key="4">
    <source>
        <dbReference type="ARBA" id="ARBA00022457"/>
    </source>
</evidence>
<dbReference type="Proteomes" id="UP000032233">
    <property type="component" value="Unassembled WGS sequence"/>
</dbReference>
<dbReference type="Gene3D" id="3.30.1490.100">
    <property type="entry name" value="DNA polymerase, Y-family, little finger domain"/>
    <property type="match status" value="1"/>
</dbReference>
<keyword evidence="10 16" id="KW-0227">DNA damage</keyword>
<dbReference type="InterPro" id="IPR050116">
    <property type="entry name" value="DNA_polymerase-Y"/>
</dbReference>
<dbReference type="InterPro" id="IPR043128">
    <property type="entry name" value="Rev_trsase/Diguanyl_cyclase"/>
</dbReference>
<evidence type="ECO:0000313" key="18">
    <source>
        <dbReference type="EMBL" id="KIX11878.1"/>
    </source>
</evidence>
<dbReference type="STRING" id="1429043.X474_21855"/>
<dbReference type="Gene3D" id="3.30.70.270">
    <property type="match status" value="1"/>
</dbReference>
<dbReference type="Gene3D" id="3.40.1170.60">
    <property type="match status" value="1"/>
</dbReference>
<dbReference type="InParanoid" id="A0A0D2HMR2"/>
<evidence type="ECO:0000256" key="9">
    <source>
        <dbReference type="ARBA" id="ARBA00022723"/>
    </source>
</evidence>
<keyword evidence="13 16" id="KW-0238">DNA-binding</keyword>
<dbReference type="FunFam" id="3.30.1490.100:FF:000004">
    <property type="entry name" value="DNA polymerase IV"/>
    <property type="match status" value="1"/>
</dbReference>
<feature type="binding site" evidence="16">
    <location>
        <position position="6"/>
    </location>
    <ligand>
        <name>Mg(2+)</name>
        <dbReference type="ChEBI" id="CHEBI:18420"/>
    </ligand>
</feature>
<dbReference type="SUPFAM" id="SSF100879">
    <property type="entry name" value="Lesion bypass DNA polymerase (Y-family), little finger domain"/>
    <property type="match status" value="1"/>
</dbReference>
<dbReference type="OrthoDB" id="9808813at2"/>
<dbReference type="PANTHER" id="PTHR11076:SF33">
    <property type="entry name" value="DNA POLYMERASE KAPPA"/>
    <property type="match status" value="1"/>
</dbReference>
<dbReference type="GO" id="GO:0042276">
    <property type="term" value="P:error-prone translesion synthesis"/>
    <property type="evidence" value="ECO:0007669"/>
    <property type="project" value="TreeGrafter"/>
</dbReference>
<dbReference type="PATRIC" id="fig|1429043.3.peg.4634"/>
<evidence type="ECO:0000256" key="11">
    <source>
        <dbReference type="ARBA" id="ARBA00022842"/>
    </source>
</evidence>
<organism evidence="18 19">
    <name type="scientific">Dethiosulfatarculus sandiegensis</name>
    <dbReference type="NCBI Taxonomy" id="1429043"/>
    <lineage>
        <taxon>Bacteria</taxon>
        <taxon>Pseudomonadati</taxon>
        <taxon>Thermodesulfobacteriota</taxon>
        <taxon>Desulfarculia</taxon>
        <taxon>Desulfarculales</taxon>
        <taxon>Desulfarculaceae</taxon>
        <taxon>Dethiosulfatarculus</taxon>
    </lineage>
</organism>
<keyword evidence="14 16" id="KW-0234">DNA repair</keyword>
<evidence type="ECO:0000256" key="16">
    <source>
        <dbReference type="HAMAP-Rule" id="MF_01113"/>
    </source>
</evidence>
<dbReference type="GO" id="GO:0006261">
    <property type="term" value="P:DNA-templated DNA replication"/>
    <property type="evidence" value="ECO:0007669"/>
    <property type="project" value="UniProtKB-UniRule"/>
</dbReference>
<comment type="catalytic activity">
    <reaction evidence="15 16">
        <text>DNA(n) + a 2'-deoxyribonucleoside 5'-triphosphate = DNA(n+1) + diphosphate</text>
        <dbReference type="Rhea" id="RHEA:22508"/>
        <dbReference type="Rhea" id="RHEA-COMP:17339"/>
        <dbReference type="Rhea" id="RHEA-COMP:17340"/>
        <dbReference type="ChEBI" id="CHEBI:33019"/>
        <dbReference type="ChEBI" id="CHEBI:61560"/>
        <dbReference type="ChEBI" id="CHEBI:173112"/>
        <dbReference type="EC" id="2.7.7.7"/>
    </reaction>
</comment>
<dbReference type="InterPro" id="IPR036775">
    <property type="entry name" value="DNA_pol_Y-fam_lit_finger_sf"/>
</dbReference>
<comment type="cofactor">
    <cofactor evidence="16">
        <name>Mg(2+)</name>
        <dbReference type="ChEBI" id="CHEBI:18420"/>
    </cofactor>
    <text evidence="16">Binds 2 magnesium ions per subunit.</text>
</comment>
<evidence type="ECO:0000256" key="10">
    <source>
        <dbReference type="ARBA" id="ARBA00022763"/>
    </source>
</evidence>
<dbReference type="AlphaFoldDB" id="A0A0D2HMR2"/>
<dbReference type="FunCoup" id="A0A0D2HMR2">
    <property type="interactions" value="461"/>
</dbReference>
<keyword evidence="6 16" id="KW-0808">Transferase</keyword>
<dbReference type="SUPFAM" id="SSF56672">
    <property type="entry name" value="DNA/RNA polymerases"/>
    <property type="match status" value="1"/>
</dbReference>
<comment type="subcellular location">
    <subcellularLocation>
        <location evidence="1 16">Cytoplasm</location>
    </subcellularLocation>
</comment>
<dbReference type="PANTHER" id="PTHR11076">
    <property type="entry name" value="DNA REPAIR POLYMERASE UMUC / TRANSFERASE FAMILY MEMBER"/>
    <property type="match status" value="1"/>
</dbReference>
<keyword evidence="7 16" id="KW-0548">Nucleotidyltransferase</keyword>
<dbReference type="PROSITE" id="PS50173">
    <property type="entry name" value="UMUC"/>
    <property type="match status" value="1"/>
</dbReference>
<keyword evidence="19" id="KW-1185">Reference proteome</keyword>
<dbReference type="GO" id="GO:0005829">
    <property type="term" value="C:cytosol"/>
    <property type="evidence" value="ECO:0007669"/>
    <property type="project" value="TreeGrafter"/>
</dbReference>
<keyword evidence="9 16" id="KW-0479">Metal-binding</keyword>